<dbReference type="EMBL" id="JAUSUD010000039">
    <property type="protein sequence ID" value="MDQ0233434.1"/>
    <property type="molecule type" value="Genomic_DNA"/>
</dbReference>
<comment type="caution">
    <text evidence="1">The sequence shown here is derived from an EMBL/GenBank/DDBJ whole genome shotgun (WGS) entry which is preliminary data.</text>
</comment>
<name>A0ABT9ZND7_9BACI</name>
<keyword evidence="2" id="KW-1185">Reference proteome</keyword>
<reference evidence="1 2" key="1">
    <citation type="submission" date="2023-07" db="EMBL/GenBank/DDBJ databases">
        <title>Genomic Encyclopedia of Type Strains, Phase IV (KMG-IV): sequencing the most valuable type-strain genomes for metagenomic binning, comparative biology and taxonomic classification.</title>
        <authorList>
            <person name="Goeker M."/>
        </authorList>
    </citation>
    <scope>NUCLEOTIDE SEQUENCE [LARGE SCALE GENOMIC DNA]</scope>
    <source>
        <strain evidence="1 2">DSM 29005</strain>
    </source>
</reference>
<protein>
    <recommendedName>
        <fullName evidence="3">LIM zinc-binding domain-containing protein</fullName>
    </recommendedName>
</protein>
<gene>
    <name evidence="1" type="ORF">J2S19_004781</name>
</gene>
<proteinExistence type="predicted"/>
<dbReference type="Proteomes" id="UP001234495">
    <property type="component" value="Unassembled WGS sequence"/>
</dbReference>
<sequence length="63" mass="7617">MIKQVHCPICHTVFNLHDRVILDTMNTLYHPDCYDYLFEKKDVDTFQAMVEKYDFFHDLLPAH</sequence>
<evidence type="ECO:0008006" key="3">
    <source>
        <dbReference type="Google" id="ProtNLM"/>
    </source>
</evidence>
<accession>A0ABT9ZND7</accession>
<dbReference type="RefSeq" id="WP_307346761.1">
    <property type="nucleotide sequence ID" value="NZ_JAUSUD010000039.1"/>
</dbReference>
<evidence type="ECO:0000313" key="1">
    <source>
        <dbReference type="EMBL" id="MDQ0233434.1"/>
    </source>
</evidence>
<evidence type="ECO:0000313" key="2">
    <source>
        <dbReference type="Proteomes" id="UP001234495"/>
    </source>
</evidence>
<organism evidence="1 2">
    <name type="scientific">Metabacillus malikii</name>
    <dbReference type="NCBI Taxonomy" id="1504265"/>
    <lineage>
        <taxon>Bacteria</taxon>
        <taxon>Bacillati</taxon>
        <taxon>Bacillota</taxon>
        <taxon>Bacilli</taxon>
        <taxon>Bacillales</taxon>
        <taxon>Bacillaceae</taxon>
        <taxon>Metabacillus</taxon>
    </lineage>
</organism>